<dbReference type="GO" id="GO:0003700">
    <property type="term" value="F:DNA-binding transcription factor activity"/>
    <property type="evidence" value="ECO:0007669"/>
    <property type="project" value="TreeGrafter"/>
</dbReference>
<organism evidence="4">
    <name type="scientific">bioreactor metagenome</name>
    <dbReference type="NCBI Taxonomy" id="1076179"/>
    <lineage>
        <taxon>unclassified sequences</taxon>
        <taxon>metagenomes</taxon>
        <taxon>ecological metagenomes</taxon>
    </lineage>
</organism>
<sequence length="234" mass="25381">MGYQPDAVARGLSSNRTGLLGVVFEDLSRPWVGLFLSGLDRVISRQNYSLLVKCSGEISSQRNLVARDLLSRNVDGIIWIAGSTPDISFEGSFVSVGTESLLGSSVMIDLERGAQKLLKIAQGRPFVVDEGASPFFKGIENFLEKPTMKSALPIHILDSTHEKNMIGGGENIVLCGYPDLARILKCYCLDWPAFDLGAIAGRLSLNAIQEKGVRPEKVMVVPPLYSPDGEVISL</sequence>
<dbReference type="EMBL" id="VSSQ01046607">
    <property type="protein sequence ID" value="MPN00571.1"/>
    <property type="molecule type" value="Genomic_DNA"/>
</dbReference>
<comment type="caution">
    <text evidence="4">The sequence shown here is derived from an EMBL/GenBank/DDBJ whole genome shotgun (WGS) entry which is preliminary data.</text>
</comment>
<dbReference type="AlphaFoldDB" id="A0A645EF99"/>
<dbReference type="PANTHER" id="PTHR30146">
    <property type="entry name" value="LACI-RELATED TRANSCRIPTIONAL REPRESSOR"/>
    <property type="match status" value="1"/>
</dbReference>
<proteinExistence type="predicted"/>
<dbReference type="GO" id="GO:0000976">
    <property type="term" value="F:transcription cis-regulatory region binding"/>
    <property type="evidence" value="ECO:0007669"/>
    <property type="project" value="TreeGrafter"/>
</dbReference>
<keyword evidence="1" id="KW-0805">Transcription regulation</keyword>
<gene>
    <name evidence="4" type="ORF">SDC9_147767</name>
</gene>
<name>A0A645EF99_9ZZZZ</name>
<dbReference type="Gene3D" id="3.40.50.2300">
    <property type="match status" value="1"/>
</dbReference>
<reference evidence="4" key="1">
    <citation type="submission" date="2019-08" db="EMBL/GenBank/DDBJ databases">
        <authorList>
            <person name="Kucharzyk K."/>
            <person name="Murdoch R.W."/>
            <person name="Higgins S."/>
            <person name="Loffler F."/>
        </authorList>
    </citation>
    <scope>NUCLEOTIDE SEQUENCE</scope>
</reference>
<keyword evidence="2" id="KW-0238">DNA-binding</keyword>
<evidence type="ECO:0000256" key="1">
    <source>
        <dbReference type="ARBA" id="ARBA00023015"/>
    </source>
</evidence>
<keyword evidence="3" id="KW-0804">Transcription</keyword>
<evidence type="ECO:0000313" key="4">
    <source>
        <dbReference type="EMBL" id="MPN00571.1"/>
    </source>
</evidence>
<protein>
    <submittedName>
        <fullName evidence="4">Uncharacterized protein</fullName>
    </submittedName>
</protein>
<dbReference type="PANTHER" id="PTHR30146:SF109">
    <property type="entry name" value="HTH-TYPE TRANSCRIPTIONAL REGULATOR GALS"/>
    <property type="match status" value="1"/>
</dbReference>
<evidence type="ECO:0000256" key="2">
    <source>
        <dbReference type="ARBA" id="ARBA00023125"/>
    </source>
</evidence>
<accession>A0A645EF99</accession>
<dbReference type="SUPFAM" id="SSF53822">
    <property type="entry name" value="Periplasmic binding protein-like I"/>
    <property type="match status" value="1"/>
</dbReference>
<evidence type="ECO:0000256" key="3">
    <source>
        <dbReference type="ARBA" id="ARBA00023163"/>
    </source>
</evidence>
<dbReference type="InterPro" id="IPR028082">
    <property type="entry name" value="Peripla_BP_I"/>
</dbReference>